<dbReference type="OrthoDB" id="6471039at2759"/>
<name>A0A4Y2LG64_ARAVE</name>
<evidence type="ECO:0000313" key="2">
    <source>
        <dbReference type="Proteomes" id="UP000499080"/>
    </source>
</evidence>
<reference evidence="1 2" key="1">
    <citation type="journal article" date="2019" name="Sci. Rep.">
        <title>Orb-weaving spider Araneus ventricosus genome elucidates the spidroin gene catalogue.</title>
        <authorList>
            <person name="Kono N."/>
            <person name="Nakamura H."/>
            <person name="Ohtoshi R."/>
            <person name="Moran D.A.P."/>
            <person name="Shinohara A."/>
            <person name="Yoshida Y."/>
            <person name="Fujiwara M."/>
            <person name="Mori M."/>
            <person name="Tomita M."/>
            <person name="Arakawa K."/>
        </authorList>
    </citation>
    <scope>NUCLEOTIDE SEQUENCE [LARGE SCALE GENOMIC DNA]</scope>
</reference>
<dbReference type="AlphaFoldDB" id="A0A4Y2LG64"/>
<dbReference type="EMBL" id="BGPR01005809">
    <property type="protein sequence ID" value="GBN13602.1"/>
    <property type="molecule type" value="Genomic_DNA"/>
</dbReference>
<keyword evidence="2" id="KW-1185">Reference proteome</keyword>
<proteinExistence type="predicted"/>
<dbReference type="Proteomes" id="UP000499080">
    <property type="component" value="Unassembled WGS sequence"/>
</dbReference>
<comment type="caution">
    <text evidence="1">The sequence shown here is derived from an EMBL/GenBank/DDBJ whole genome shotgun (WGS) entry which is preliminary data.</text>
</comment>
<evidence type="ECO:0008006" key="3">
    <source>
        <dbReference type="Google" id="ProtNLM"/>
    </source>
</evidence>
<sequence>MSFEKKERVLLTKLFHQNDSNLSTALRDYRRLKGLQKGTMSRQALKKMITKFEDAGELGVLQGRLRKRLSNETAEEVALAVVEIASGSQYSSTSARAVSRHLSLPWSTVQNVLRYIVKWYPYKIHVVQALKLWEPDKRTQFL</sequence>
<organism evidence="1 2">
    <name type="scientific">Araneus ventricosus</name>
    <name type="common">Orbweaver spider</name>
    <name type="synonym">Epeira ventricosa</name>
    <dbReference type="NCBI Taxonomy" id="182803"/>
    <lineage>
        <taxon>Eukaryota</taxon>
        <taxon>Metazoa</taxon>
        <taxon>Ecdysozoa</taxon>
        <taxon>Arthropoda</taxon>
        <taxon>Chelicerata</taxon>
        <taxon>Arachnida</taxon>
        <taxon>Araneae</taxon>
        <taxon>Araneomorphae</taxon>
        <taxon>Entelegynae</taxon>
        <taxon>Araneoidea</taxon>
        <taxon>Araneidae</taxon>
        <taxon>Araneus</taxon>
    </lineage>
</organism>
<gene>
    <name evidence="1" type="ORF">AVEN_260752_1</name>
</gene>
<accession>A0A4Y2LG64</accession>
<protein>
    <recommendedName>
        <fullName evidence="3">DUF4817 domain-containing protein</fullName>
    </recommendedName>
</protein>
<evidence type="ECO:0000313" key="1">
    <source>
        <dbReference type="EMBL" id="GBN13602.1"/>
    </source>
</evidence>